<dbReference type="PANTHER" id="PTHR35089:SF1">
    <property type="entry name" value="CHAPERONE PROTEIN SKP"/>
    <property type="match status" value="1"/>
</dbReference>
<gene>
    <name evidence="3" type="ORF">GCM10009118_09330</name>
</gene>
<dbReference type="PANTHER" id="PTHR35089">
    <property type="entry name" value="CHAPERONE PROTEIN SKP"/>
    <property type="match status" value="1"/>
</dbReference>
<organism evidence="3 4">
    <name type="scientific">Wandonia haliotis</name>
    <dbReference type="NCBI Taxonomy" id="574963"/>
    <lineage>
        <taxon>Bacteria</taxon>
        <taxon>Pseudomonadati</taxon>
        <taxon>Bacteroidota</taxon>
        <taxon>Flavobacteriia</taxon>
        <taxon>Flavobacteriales</taxon>
        <taxon>Crocinitomicaceae</taxon>
        <taxon>Wandonia</taxon>
    </lineage>
</organism>
<accession>A0ABN1MMJ6</accession>
<sequence>MKKAILFLTFIFGITFASLSQKYGYIDSKYILDNLPEYAENKEKLNKFSERWQQDIDNRYEVLNKKKDAFAREEVLLPDEVREKRKEEIDVLEEEIMALQRGYFGVGGELFQKRQELIKPIQDQIYDALEKVASKGNYSFVFDKANQSNLIFADSKYDLSDRVLRELGISTK</sequence>
<dbReference type="Pfam" id="PF03938">
    <property type="entry name" value="OmpH"/>
    <property type="match status" value="1"/>
</dbReference>
<name>A0ABN1MMJ6_9FLAO</name>
<comment type="caution">
    <text evidence="3">The sequence shown here is derived from an EMBL/GenBank/DDBJ whole genome shotgun (WGS) entry which is preliminary data.</text>
</comment>
<keyword evidence="2" id="KW-0732">Signal</keyword>
<evidence type="ECO:0008006" key="5">
    <source>
        <dbReference type="Google" id="ProtNLM"/>
    </source>
</evidence>
<evidence type="ECO:0000256" key="2">
    <source>
        <dbReference type="ARBA" id="ARBA00022729"/>
    </source>
</evidence>
<keyword evidence="4" id="KW-1185">Reference proteome</keyword>
<protein>
    <recommendedName>
        <fullName evidence="5">OmpH family outer membrane protein</fullName>
    </recommendedName>
</protein>
<dbReference type="InterPro" id="IPR024930">
    <property type="entry name" value="Skp_dom_sf"/>
</dbReference>
<reference evidence="3 4" key="1">
    <citation type="journal article" date="2019" name="Int. J. Syst. Evol. Microbiol.">
        <title>The Global Catalogue of Microorganisms (GCM) 10K type strain sequencing project: providing services to taxonomists for standard genome sequencing and annotation.</title>
        <authorList>
            <consortium name="The Broad Institute Genomics Platform"/>
            <consortium name="The Broad Institute Genome Sequencing Center for Infectious Disease"/>
            <person name="Wu L."/>
            <person name="Ma J."/>
        </authorList>
    </citation>
    <scope>NUCLEOTIDE SEQUENCE [LARGE SCALE GENOMIC DNA]</scope>
    <source>
        <strain evidence="3 4">JCM 16083</strain>
    </source>
</reference>
<dbReference type="Proteomes" id="UP001501126">
    <property type="component" value="Unassembled WGS sequence"/>
</dbReference>
<evidence type="ECO:0000313" key="3">
    <source>
        <dbReference type="EMBL" id="GAA0874525.1"/>
    </source>
</evidence>
<evidence type="ECO:0000313" key="4">
    <source>
        <dbReference type="Proteomes" id="UP001501126"/>
    </source>
</evidence>
<comment type="similarity">
    <text evidence="1">Belongs to the Skp family.</text>
</comment>
<evidence type="ECO:0000256" key="1">
    <source>
        <dbReference type="ARBA" id="ARBA00009091"/>
    </source>
</evidence>
<proteinExistence type="inferred from homology"/>
<dbReference type="SUPFAM" id="SSF111384">
    <property type="entry name" value="OmpH-like"/>
    <property type="match status" value="1"/>
</dbReference>
<dbReference type="EMBL" id="BAAAFH010000003">
    <property type="protein sequence ID" value="GAA0874525.1"/>
    <property type="molecule type" value="Genomic_DNA"/>
</dbReference>
<dbReference type="SMART" id="SM00935">
    <property type="entry name" value="OmpH"/>
    <property type="match status" value="1"/>
</dbReference>
<dbReference type="InterPro" id="IPR005632">
    <property type="entry name" value="Chaperone_Skp"/>
</dbReference>
<dbReference type="RefSeq" id="WP_343785422.1">
    <property type="nucleotide sequence ID" value="NZ_BAAAFH010000003.1"/>
</dbReference>
<dbReference type="Gene3D" id="3.30.910.20">
    <property type="entry name" value="Skp domain"/>
    <property type="match status" value="1"/>
</dbReference>